<feature type="region of interest" description="Disordered" evidence="1">
    <location>
        <begin position="61"/>
        <end position="89"/>
    </location>
</feature>
<name>A0A1L9SAF9_9EURO</name>
<dbReference type="AlphaFoldDB" id="A0A1L9SAF9"/>
<organism evidence="2 3">
    <name type="scientific">Penicilliopsis zonata CBS 506.65</name>
    <dbReference type="NCBI Taxonomy" id="1073090"/>
    <lineage>
        <taxon>Eukaryota</taxon>
        <taxon>Fungi</taxon>
        <taxon>Dikarya</taxon>
        <taxon>Ascomycota</taxon>
        <taxon>Pezizomycotina</taxon>
        <taxon>Eurotiomycetes</taxon>
        <taxon>Eurotiomycetidae</taxon>
        <taxon>Eurotiales</taxon>
        <taxon>Aspergillaceae</taxon>
        <taxon>Penicilliopsis</taxon>
    </lineage>
</organism>
<feature type="compositionally biased region" description="Low complexity" evidence="1">
    <location>
        <begin position="61"/>
        <end position="70"/>
    </location>
</feature>
<dbReference type="RefSeq" id="XP_022578673.1">
    <property type="nucleotide sequence ID" value="XM_022723858.1"/>
</dbReference>
<dbReference type="InterPro" id="IPR031342">
    <property type="entry name" value="Mug163-like"/>
</dbReference>
<dbReference type="OrthoDB" id="5329385at2759"/>
<proteinExistence type="predicted"/>
<feature type="region of interest" description="Disordered" evidence="1">
    <location>
        <begin position="194"/>
        <end position="262"/>
    </location>
</feature>
<dbReference type="EMBL" id="KV878349">
    <property type="protein sequence ID" value="OJJ44163.1"/>
    <property type="molecule type" value="Genomic_DNA"/>
</dbReference>
<evidence type="ECO:0000256" key="1">
    <source>
        <dbReference type="SAM" id="MobiDB-lite"/>
    </source>
</evidence>
<accession>A0A1L9SAF9</accession>
<feature type="compositionally biased region" description="Polar residues" evidence="1">
    <location>
        <begin position="251"/>
        <end position="262"/>
    </location>
</feature>
<dbReference type="Proteomes" id="UP000184188">
    <property type="component" value="Unassembled WGS sequence"/>
</dbReference>
<protein>
    <submittedName>
        <fullName evidence="2">Uncharacterized protein</fullName>
    </submittedName>
</protein>
<feature type="compositionally biased region" description="Low complexity" evidence="1">
    <location>
        <begin position="205"/>
        <end position="233"/>
    </location>
</feature>
<evidence type="ECO:0000313" key="2">
    <source>
        <dbReference type="EMBL" id="OJJ44163.1"/>
    </source>
</evidence>
<sequence>MPKLASAKAPPRTVMRCLLPFHANKSTRIPFLASRQTFASSPRRPLAQICNGITDDSWLTPSSSTTTFSSTDRRRSGGSEGDHKPPDERTLKLGKTLRTLSPLLPTILFNPLPPELLSPSVTLHLFPSTHPHLPTVKGRTLYRAALWTVPVAWGSVPIVGNIKLQILSERIVRAGTVLDPGPCRDSECGDERLVVRWKTEPKDATGSSSTTTTSSSSSSPSTTPSFSYTAPTSETTESQRGSVSDAETHSRLSTSKAGTNKGLSMLLGGDAPIFKLSHEEQFTGLFIFSFDEKGRILTHTIEHADNANGWERTSKFVALTDWLIGKARESLEPSTPKPGLAMQGYRESGHRNCFSTGSKLPLPTETRRIHDSSHSNLPAKSPIPYAW</sequence>
<gene>
    <name evidence="2" type="ORF">ASPZODRAFT_135647</name>
</gene>
<feature type="compositionally biased region" description="Basic and acidic residues" evidence="1">
    <location>
        <begin position="194"/>
        <end position="203"/>
    </location>
</feature>
<feature type="region of interest" description="Disordered" evidence="1">
    <location>
        <begin position="357"/>
        <end position="387"/>
    </location>
</feature>
<reference evidence="3" key="1">
    <citation type="journal article" date="2017" name="Genome Biol.">
        <title>Comparative genomics reveals high biological diversity and specific adaptations in the industrially and medically important fungal genus Aspergillus.</title>
        <authorList>
            <person name="de Vries R.P."/>
            <person name="Riley R."/>
            <person name="Wiebenga A."/>
            <person name="Aguilar-Osorio G."/>
            <person name="Amillis S."/>
            <person name="Uchima C.A."/>
            <person name="Anderluh G."/>
            <person name="Asadollahi M."/>
            <person name="Askin M."/>
            <person name="Barry K."/>
            <person name="Battaglia E."/>
            <person name="Bayram O."/>
            <person name="Benocci T."/>
            <person name="Braus-Stromeyer S.A."/>
            <person name="Caldana C."/>
            <person name="Canovas D."/>
            <person name="Cerqueira G.C."/>
            <person name="Chen F."/>
            <person name="Chen W."/>
            <person name="Choi C."/>
            <person name="Clum A."/>
            <person name="Dos Santos R.A."/>
            <person name="Damasio A.R."/>
            <person name="Diallinas G."/>
            <person name="Emri T."/>
            <person name="Fekete E."/>
            <person name="Flipphi M."/>
            <person name="Freyberg S."/>
            <person name="Gallo A."/>
            <person name="Gournas C."/>
            <person name="Habgood R."/>
            <person name="Hainaut M."/>
            <person name="Harispe M.L."/>
            <person name="Henrissat B."/>
            <person name="Hilden K.S."/>
            <person name="Hope R."/>
            <person name="Hossain A."/>
            <person name="Karabika E."/>
            <person name="Karaffa L."/>
            <person name="Karanyi Z."/>
            <person name="Krasevec N."/>
            <person name="Kuo A."/>
            <person name="Kusch H."/>
            <person name="LaButti K."/>
            <person name="Lagendijk E.L."/>
            <person name="Lapidus A."/>
            <person name="Levasseur A."/>
            <person name="Lindquist E."/>
            <person name="Lipzen A."/>
            <person name="Logrieco A.F."/>
            <person name="MacCabe A."/>
            <person name="Maekelae M.R."/>
            <person name="Malavazi I."/>
            <person name="Melin P."/>
            <person name="Meyer V."/>
            <person name="Mielnichuk N."/>
            <person name="Miskei M."/>
            <person name="Molnar A.P."/>
            <person name="Mule G."/>
            <person name="Ngan C.Y."/>
            <person name="Orejas M."/>
            <person name="Orosz E."/>
            <person name="Ouedraogo J.P."/>
            <person name="Overkamp K.M."/>
            <person name="Park H.-S."/>
            <person name="Perrone G."/>
            <person name="Piumi F."/>
            <person name="Punt P.J."/>
            <person name="Ram A.F."/>
            <person name="Ramon A."/>
            <person name="Rauscher S."/>
            <person name="Record E."/>
            <person name="Riano-Pachon D.M."/>
            <person name="Robert V."/>
            <person name="Roehrig J."/>
            <person name="Ruller R."/>
            <person name="Salamov A."/>
            <person name="Salih N.S."/>
            <person name="Samson R.A."/>
            <person name="Sandor E."/>
            <person name="Sanguinetti M."/>
            <person name="Schuetze T."/>
            <person name="Sepcic K."/>
            <person name="Shelest E."/>
            <person name="Sherlock G."/>
            <person name="Sophianopoulou V."/>
            <person name="Squina F.M."/>
            <person name="Sun H."/>
            <person name="Susca A."/>
            <person name="Todd R.B."/>
            <person name="Tsang A."/>
            <person name="Unkles S.E."/>
            <person name="van de Wiele N."/>
            <person name="van Rossen-Uffink D."/>
            <person name="Oliveira J.V."/>
            <person name="Vesth T.C."/>
            <person name="Visser J."/>
            <person name="Yu J.-H."/>
            <person name="Zhou M."/>
            <person name="Andersen M.R."/>
            <person name="Archer D.B."/>
            <person name="Baker S.E."/>
            <person name="Benoit I."/>
            <person name="Brakhage A.A."/>
            <person name="Braus G.H."/>
            <person name="Fischer R."/>
            <person name="Frisvad J.C."/>
            <person name="Goldman G.H."/>
            <person name="Houbraken J."/>
            <person name="Oakley B."/>
            <person name="Pocsi I."/>
            <person name="Scazzocchio C."/>
            <person name="Seiboth B."/>
            <person name="vanKuyk P.A."/>
            <person name="Wortman J."/>
            <person name="Dyer P.S."/>
            <person name="Grigoriev I.V."/>
        </authorList>
    </citation>
    <scope>NUCLEOTIDE SEQUENCE [LARGE SCALE GENOMIC DNA]</scope>
    <source>
        <strain evidence="3">CBS 506.65</strain>
    </source>
</reference>
<evidence type="ECO:0000313" key="3">
    <source>
        <dbReference type="Proteomes" id="UP000184188"/>
    </source>
</evidence>
<dbReference type="VEuPathDB" id="FungiDB:ASPZODRAFT_135647"/>
<dbReference type="GeneID" id="34610323"/>
<feature type="compositionally biased region" description="Basic and acidic residues" evidence="1">
    <location>
        <begin position="71"/>
        <end position="89"/>
    </location>
</feature>
<dbReference type="Pfam" id="PF17119">
    <property type="entry name" value="MMU163"/>
    <property type="match status" value="1"/>
</dbReference>
<dbReference type="STRING" id="1073090.A0A1L9SAF9"/>
<keyword evidence="3" id="KW-1185">Reference proteome</keyword>